<dbReference type="PROSITE" id="PS50294">
    <property type="entry name" value="WD_REPEATS_REGION"/>
    <property type="match status" value="2"/>
</dbReference>
<comment type="caution">
    <text evidence="8">The sequence shown here is derived from an EMBL/GenBank/DDBJ whole genome shotgun (WGS) entry which is preliminary data.</text>
</comment>
<gene>
    <name evidence="8" type="ORF">B0A48_01200</name>
</gene>
<dbReference type="GO" id="GO:0005829">
    <property type="term" value="C:cytosol"/>
    <property type="evidence" value="ECO:0007669"/>
    <property type="project" value="TreeGrafter"/>
</dbReference>
<sequence>MSHDAAIPRAPPLPALKSFQRARDAANRIFGYASRPPSPQDERPAQPPPEGRRGSGRLAPLGASQNATATHRTGLEIKTLSINESGTHALLGGKDIFKTIRVENGVCVEDINLRAAIRSNPTQASGKPRQIYNIDIADVAWAKGDTGEFVAAATESGKIIIYDLGHAGLPAAQLHEHYRQVHRITCNPHKGSLLLSGSQDGTVRLWDVRDAKQPVGATRTRSNVQSKSKFAGTTDGVRDVKWSPTDAMDFAFATDGGSVQVWDMRYFNRPKVKIIAHSSTCMSVDWHPDGKHLASAGLDHMIKVWDTGVKSGRKGNWEVKTPYPLSNARWRPACEIRSSDDDDNTTRRQCTQLLAAYDRSHPELHIWDLRRPALPFRELAPYTEAPTDLLWHSQDLLWTVGRDGTFVQNDIQHSSLKVMDRYPVNASAISPTEHPLAMFQTPRYSVEAGPMIAWTTHSCEPTQKL</sequence>
<feature type="repeat" description="WD" evidence="6">
    <location>
        <begin position="174"/>
        <end position="216"/>
    </location>
</feature>
<evidence type="ECO:0000256" key="6">
    <source>
        <dbReference type="PROSITE-ProRule" id="PRU00221"/>
    </source>
</evidence>
<dbReference type="GO" id="GO:0005774">
    <property type="term" value="C:vacuolar membrane"/>
    <property type="evidence" value="ECO:0007669"/>
    <property type="project" value="TreeGrafter"/>
</dbReference>
<reference evidence="9" key="1">
    <citation type="submission" date="2017-03" db="EMBL/GenBank/DDBJ databases">
        <title>Genomes of endolithic fungi from Antarctica.</title>
        <authorList>
            <person name="Coleine C."/>
            <person name="Masonjones S."/>
            <person name="Stajich J.E."/>
        </authorList>
    </citation>
    <scope>NUCLEOTIDE SEQUENCE [LARGE SCALE GENOMIC DNA]</scope>
    <source>
        <strain evidence="9">CCFEE 5527</strain>
    </source>
</reference>
<dbReference type="InterPro" id="IPR037590">
    <property type="entry name" value="WDR24"/>
</dbReference>
<evidence type="ECO:0000256" key="5">
    <source>
        <dbReference type="ARBA" id="ARBA00022833"/>
    </source>
</evidence>
<dbReference type="PROSITE" id="PS00678">
    <property type="entry name" value="WD_REPEATS_1"/>
    <property type="match status" value="1"/>
</dbReference>
<evidence type="ECO:0000256" key="7">
    <source>
        <dbReference type="SAM" id="MobiDB-lite"/>
    </source>
</evidence>
<dbReference type="Proteomes" id="UP000192596">
    <property type="component" value="Unassembled WGS sequence"/>
</dbReference>
<keyword evidence="3" id="KW-0677">Repeat</keyword>
<evidence type="ECO:0000313" key="8">
    <source>
        <dbReference type="EMBL" id="OQO14324.1"/>
    </source>
</evidence>
<dbReference type="PROSITE" id="PS50082">
    <property type="entry name" value="WD_REPEATS_2"/>
    <property type="match status" value="2"/>
</dbReference>
<dbReference type="OrthoDB" id="60955at2759"/>
<evidence type="ECO:0000256" key="1">
    <source>
        <dbReference type="ARBA" id="ARBA00022574"/>
    </source>
</evidence>
<keyword evidence="5" id="KW-0862">Zinc</keyword>
<evidence type="ECO:0000256" key="4">
    <source>
        <dbReference type="ARBA" id="ARBA00022771"/>
    </source>
</evidence>
<dbReference type="InterPro" id="IPR036322">
    <property type="entry name" value="WD40_repeat_dom_sf"/>
</dbReference>
<dbReference type="Pfam" id="PF00400">
    <property type="entry name" value="WD40"/>
    <property type="match status" value="3"/>
</dbReference>
<dbReference type="PRINTS" id="PR00320">
    <property type="entry name" value="GPROTEINBRPT"/>
</dbReference>
<keyword evidence="4" id="KW-0863">Zinc-finger</keyword>
<dbReference type="EMBL" id="NAJO01000002">
    <property type="protein sequence ID" value="OQO14324.1"/>
    <property type="molecule type" value="Genomic_DNA"/>
</dbReference>
<dbReference type="AlphaFoldDB" id="A0A1V8TSM0"/>
<dbReference type="GO" id="GO:1904263">
    <property type="term" value="P:positive regulation of TORC1 signaling"/>
    <property type="evidence" value="ECO:0007669"/>
    <property type="project" value="TreeGrafter"/>
</dbReference>
<dbReference type="SUPFAM" id="SSF50978">
    <property type="entry name" value="WD40 repeat-like"/>
    <property type="match status" value="1"/>
</dbReference>
<dbReference type="Gene3D" id="2.130.10.10">
    <property type="entry name" value="YVTN repeat-like/Quinoprotein amine dehydrogenase"/>
    <property type="match status" value="1"/>
</dbReference>
<dbReference type="InterPro" id="IPR001680">
    <property type="entry name" value="WD40_rpt"/>
</dbReference>
<evidence type="ECO:0000256" key="3">
    <source>
        <dbReference type="ARBA" id="ARBA00022737"/>
    </source>
</evidence>
<dbReference type="InParanoid" id="A0A1V8TSM0"/>
<dbReference type="InterPro" id="IPR019775">
    <property type="entry name" value="WD40_repeat_CS"/>
</dbReference>
<name>A0A1V8TSM0_9PEZI</name>
<dbReference type="GO" id="GO:0008270">
    <property type="term" value="F:zinc ion binding"/>
    <property type="evidence" value="ECO:0007669"/>
    <property type="project" value="UniProtKB-KW"/>
</dbReference>
<proteinExistence type="predicted"/>
<dbReference type="SMART" id="SM00320">
    <property type="entry name" value="WD40"/>
    <property type="match status" value="5"/>
</dbReference>
<protein>
    <submittedName>
        <fullName evidence="8">Uncharacterized protein</fullName>
    </submittedName>
</protein>
<evidence type="ECO:0000313" key="9">
    <source>
        <dbReference type="Proteomes" id="UP000192596"/>
    </source>
</evidence>
<organism evidence="8 9">
    <name type="scientific">Cryoendolithus antarcticus</name>
    <dbReference type="NCBI Taxonomy" id="1507870"/>
    <lineage>
        <taxon>Eukaryota</taxon>
        <taxon>Fungi</taxon>
        <taxon>Dikarya</taxon>
        <taxon>Ascomycota</taxon>
        <taxon>Pezizomycotina</taxon>
        <taxon>Dothideomycetes</taxon>
        <taxon>Dothideomycetidae</taxon>
        <taxon>Cladosporiales</taxon>
        <taxon>Cladosporiaceae</taxon>
        <taxon>Cryoendolithus</taxon>
    </lineage>
</organism>
<feature type="repeat" description="WD" evidence="6">
    <location>
        <begin position="274"/>
        <end position="306"/>
    </location>
</feature>
<dbReference type="GO" id="GO:0061700">
    <property type="term" value="C:GATOR2 complex"/>
    <property type="evidence" value="ECO:0007669"/>
    <property type="project" value="TreeGrafter"/>
</dbReference>
<dbReference type="GO" id="GO:0016239">
    <property type="term" value="P:positive regulation of macroautophagy"/>
    <property type="evidence" value="ECO:0007669"/>
    <property type="project" value="TreeGrafter"/>
</dbReference>
<accession>A0A1V8TSM0</accession>
<dbReference type="STRING" id="1507870.A0A1V8TSM0"/>
<dbReference type="PANTHER" id="PTHR46200:SF1">
    <property type="entry name" value="GATOR COMPLEX PROTEIN WDR24"/>
    <property type="match status" value="1"/>
</dbReference>
<dbReference type="InterPro" id="IPR020472">
    <property type="entry name" value="WD40_PAC1"/>
</dbReference>
<keyword evidence="9" id="KW-1185">Reference proteome</keyword>
<evidence type="ECO:0000256" key="2">
    <source>
        <dbReference type="ARBA" id="ARBA00022723"/>
    </source>
</evidence>
<keyword evidence="1 6" id="KW-0853">WD repeat</keyword>
<dbReference type="PANTHER" id="PTHR46200">
    <property type="entry name" value="GATOR COMPLEX PROTEIN WDR24"/>
    <property type="match status" value="1"/>
</dbReference>
<feature type="region of interest" description="Disordered" evidence="7">
    <location>
        <begin position="26"/>
        <end position="72"/>
    </location>
</feature>
<dbReference type="InterPro" id="IPR015943">
    <property type="entry name" value="WD40/YVTN_repeat-like_dom_sf"/>
</dbReference>
<keyword evidence="2" id="KW-0479">Metal-binding</keyword>